<dbReference type="STRING" id="1121393.SAMN02745216_01698"/>
<evidence type="ECO:0000313" key="3">
    <source>
        <dbReference type="EMBL" id="SHJ47294.1"/>
    </source>
</evidence>
<feature type="transmembrane region" description="Helical" evidence="1">
    <location>
        <begin position="175"/>
        <end position="193"/>
    </location>
</feature>
<dbReference type="RefSeq" id="WP_073474924.1">
    <property type="nucleotide sequence ID" value="NZ_FQZU01000008.1"/>
</dbReference>
<sequence length="247" mass="27254">MKCPACGIPLEEERTSSYRIFQCPKCKGGWFDPGELVSSVKVMDAGKAPLYLDFSSRLNTSTYPRERPGPEKRPCPRCNKASLEETNYAYNSNVMVDKCPACEGVWLDGGEFPMVAQFLSGSEIFRERAATMAEKAVASQSIPGGLSVWLAGAAAIIYIICAMLYLGGLAGFAEGAVRMGFSLAFIWGAAFMTDNEQAVSFASKGAAYRLHNLHGHIIQFAGWVLMAYSGWRLWWAWKNGMYYLGRF</sequence>
<keyword evidence="1" id="KW-0472">Membrane</keyword>
<feature type="transmembrane region" description="Helical" evidence="1">
    <location>
        <begin position="146"/>
        <end position="168"/>
    </location>
</feature>
<evidence type="ECO:0000256" key="1">
    <source>
        <dbReference type="SAM" id="Phobius"/>
    </source>
</evidence>
<protein>
    <submittedName>
        <fullName evidence="3">Zn-finger domain-containing nucleic acid-binding protein</fullName>
    </submittedName>
</protein>
<keyword evidence="1" id="KW-0812">Transmembrane</keyword>
<dbReference type="Proteomes" id="UP000183994">
    <property type="component" value="Unassembled WGS sequence"/>
</dbReference>
<keyword evidence="1" id="KW-1133">Transmembrane helix</keyword>
<gene>
    <name evidence="3" type="ORF">SAMN02745216_01698</name>
</gene>
<dbReference type="EMBL" id="FQZU01000008">
    <property type="protein sequence ID" value="SHJ47294.1"/>
    <property type="molecule type" value="Genomic_DNA"/>
</dbReference>
<proteinExistence type="predicted"/>
<dbReference type="InterPro" id="IPR027392">
    <property type="entry name" value="TF_Znf"/>
</dbReference>
<accession>A0A1M6JKZ3</accession>
<dbReference type="OrthoDB" id="9814037at2"/>
<organism evidence="3 4">
    <name type="scientific">Desulfatibacillum alkenivorans DSM 16219</name>
    <dbReference type="NCBI Taxonomy" id="1121393"/>
    <lineage>
        <taxon>Bacteria</taxon>
        <taxon>Pseudomonadati</taxon>
        <taxon>Thermodesulfobacteriota</taxon>
        <taxon>Desulfobacteria</taxon>
        <taxon>Desulfobacterales</taxon>
        <taxon>Desulfatibacillaceae</taxon>
        <taxon>Desulfatibacillum</taxon>
    </lineage>
</organism>
<evidence type="ECO:0000313" key="4">
    <source>
        <dbReference type="Proteomes" id="UP000183994"/>
    </source>
</evidence>
<feature type="domain" description="Transcription factor zinc-finger" evidence="2">
    <location>
        <begin position="2"/>
        <end position="37"/>
    </location>
</feature>
<evidence type="ECO:0000259" key="2">
    <source>
        <dbReference type="Pfam" id="PF13453"/>
    </source>
</evidence>
<reference evidence="4" key="1">
    <citation type="submission" date="2016-11" db="EMBL/GenBank/DDBJ databases">
        <authorList>
            <person name="Varghese N."/>
            <person name="Submissions S."/>
        </authorList>
    </citation>
    <scope>NUCLEOTIDE SEQUENCE [LARGE SCALE GENOMIC DNA]</scope>
    <source>
        <strain evidence="4">DSM 16219</strain>
    </source>
</reference>
<name>A0A1M6JKZ3_9BACT</name>
<dbReference type="Pfam" id="PF13453">
    <property type="entry name" value="Zn_ribbon_TFIIB"/>
    <property type="match status" value="2"/>
</dbReference>
<dbReference type="AlphaFoldDB" id="A0A1M6JKZ3"/>
<feature type="domain" description="Transcription factor zinc-finger" evidence="2">
    <location>
        <begin position="75"/>
        <end position="112"/>
    </location>
</feature>
<keyword evidence="4" id="KW-1185">Reference proteome</keyword>
<feature type="transmembrane region" description="Helical" evidence="1">
    <location>
        <begin position="213"/>
        <end position="231"/>
    </location>
</feature>